<feature type="compositionally biased region" description="Basic and acidic residues" evidence="4">
    <location>
        <begin position="792"/>
        <end position="816"/>
    </location>
</feature>
<dbReference type="GO" id="GO:0007005">
    <property type="term" value="P:mitochondrion organization"/>
    <property type="evidence" value="ECO:0007669"/>
    <property type="project" value="InterPro"/>
</dbReference>
<dbReference type="SUPFAM" id="SSF52490">
    <property type="entry name" value="Tubulin nucleotide-binding domain-like"/>
    <property type="match status" value="1"/>
</dbReference>
<feature type="region of interest" description="Disordered" evidence="4">
    <location>
        <begin position="790"/>
        <end position="816"/>
    </location>
</feature>
<comment type="caution">
    <text evidence="7">The sequence shown here is derived from an EMBL/GenBank/DDBJ whole genome shotgun (WGS) entry which is preliminary data.</text>
</comment>
<keyword evidence="3" id="KW-0496">Mitochondrion</keyword>
<comment type="subcellular location">
    <subcellularLocation>
        <location evidence="1">Mitochondrion</location>
    </subcellularLocation>
</comment>
<feature type="domain" description="DML1/Misato tubulin" evidence="6">
    <location>
        <begin position="365"/>
        <end position="451"/>
    </location>
</feature>
<evidence type="ECO:0000256" key="1">
    <source>
        <dbReference type="ARBA" id="ARBA00004173"/>
    </source>
</evidence>
<feature type="domain" description="Misato Segment II tubulin-like" evidence="5">
    <location>
        <begin position="154"/>
        <end position="272"/>
    </location>
</feature>
<name>A0A5J4WH37_9EUKA</name>
<dbReference type="Gene3D" id="3.40.50.1440">
    <property type="entry name" value="Tubulin/FtsZ, GTPase domain"/>
    <property type="match status" value="1"/>
</dbReference>
<protein>
    <submittedName>
        <fullName evidence="7">Uncharacterized protein</fullName>
    </submittedName>
</protein>
<reference evidence="7 8" key="1">
    <citation type="submission" date="2019-03" db="EMBL/GenBank/DDBJ databases">
        <title>Single cell metagenomics reveals metabolic interactions within the superorganism composed of flagellate Streblomastix strix and complex community of Bacteroidetes bacteria on its surface.</title>
        <authorList>
            <person name="Treitli S.C."/>
            <person name="Kolisko M."/>
            <person name="Husnik F."/>
            <person name="Keeling P."/>
            <person name="Hampl V."/>
        </authorList>
    </citation>
    <scope>NUCLEOTIDE SEQUENCE [LARGE SCALE GENOMIC DNA]</scope>
    <source>
        <strain evidence="7">ST1C</strain>
    </source>
</reference>
<feature type="compositionally biased region" description="Basic and acidic residues" evidence="4">
    <location>
        <begin position="451"/>
        <end position="475"/>
    </location>
</feature>
<evidence type="ECO:0000259" key="5">
    <source>
        <dbReference type="Pfam" id="PF10644"/>
    </source>
</evidence>
<gene>
    <name evidence="7" type="ORF">EZS28_010253</name>
</gene>
<feature type="region of interest" description="Disordered" evidence="4">
    <location>
        <begin position="294"/>
        <end position="313"/>
    </location>
</feature>
<dbReference type="InterPro" id="IPR049942">
    <property type="entry name" value="DML1/Misato"/>
</dbReference>
<comment type="similarity">
    <text evidence="2">Belongs to the misato family.</text>
</comment>
<evidence type="ECO:0000256" key="3">
    <source>
        <dbReference type="ARBA" id="ARBA00023128"/>
    </source>
</evidence>
<dbReference type="InterPro" id="IPR019605">
    <property type="entry name" value="Misato_II_tubulin-like"/>
</dbReference>
<dbReference type="Pfam" id="PF14881">
    <property type="entry name" value="Tubulin_3"/>
    <property type="match status" value="1"/>
</dbReference>
<dbReference type="AlphaFoldDB" id="A0A5J4WH37"/>
<evidence type="ECO:0000313" key="7">
    <source>
        <dbReference type="EMBL" id="KAA6394221.1"/>
    </source>
</evidence>
<dbReference type="Pfam" id="PF10644">
    <property type="entry name" value="Misat_Tub_SegII"/>
    <property type="match status" value="1"/>
</dbReference>
<dbReference type="OrthoDB" id="271881at2759"/>
<proteinExistence type="inferred from homology"/>
<dbReference type="PANTHER" id="PTHR13391:SF0">
    <property type="entry name" value="PROTEIN MISATO HOMOLOG 1"/>
    <property type="match status" value="1"/>
</dbReference>
<dbReference type="GO" id="GO:0005739">
    <property type="term" value="C:mitochondrion"/>
    <property type="evidence" value="ECO:0007669"/>
    <property type="project" value="UniProtKB-SubCell"/>
</dbReference>
<dbReference type="Proteomes" id="UP000324800">
    <property type="component" value="Unassembled WGS sequence"/>
</dbReference>
<evidence type="ECO:0000256" key="2">
    <source>
        <dbReference type="ARBA" id="ARBA00008507"/>
    </source>
</evidence>
<accession>A0A5J4WH37</accession>
<evidence type="ECO:0000256" key="4">
    <source>
        <dbReference type="SAM" id="MobiDB-lite"/>
    </source>
</evidence>
<feature type="region of interest" description="Disordered" evidence="4">
    <location>
        <begin position="443"/>
        <end position="489"/>
    </location>
</feature>
<evidence type="ECO:0000259" key="6">
    <source>
        <dbReference type="Pfam" id="PF14881"/>
    </source>
</evidence>
<evidence type="ECO:0000313" key="8">
    <source>
        <dbReference type="Proteomes" id="UP000324800"/>
    </source>
</evidence>
<dbReference type="InterPro" id="IPR029209">
    <property type="entry name" value="DML1/Misato_tubulin"/>
</dbReference>
<sequence length="955" mass="108168">MFPSSQISLVSVEHVYVPVQNAMFVQEPVFDTTRPSNAFLAFLARDLCVGVYNSHDSDRVHQNQDGSIQIIFPDGTQVTELPMHMKIEQIFLILLSLRDALDLCNSELLQSMLYMRRMLSMERAIINAYSIPRFLVGNAGSESIKVEQMTVGNETLTLQFGSYSNFIGAHFWNFQEDYMISTYNDNNRQINTDILYRIGEADGISTYTPRLLLFDKKENLGSLRTTGYLYDLSPDPLSNDFSLKQDSFQSWEKVEVIKEQRKPRRRFLQNLLEEQDIDPDRDLEDDLLLEIKESDTSEGGSYNPLQQPLQNNPKSSLSNLTWSDIYIPHLHPRSPILFSSQSLTLDSAQIFQAFDRGRQLLSVGQSYGSGSSSLNRVDEDANERIEEGIRHYAEECDRLRSAVAIIDADEIWGAVAAGVLEMVADEVPKIDILAFPALRRKDSDDNAIQTEEGKSEEIENIQEKGKQDEEKDNKLSDNSQKSNIQTKQDQQFEQLIDAPNVQQQSYADFLEKFAAQYTFSRTLAALNDIASVIVPLSSFHWSQHYTRNWQMRIPHFNSSLPLHSSAILAQVVELYTLPFRINPQPIFNSYQQYLPVEMLLSELVPRPSMKISGAALAFPLSANNLNTISSDIQFQSSNAAISNVQSFLTKTYDKAPVSTLLSLKDTLLAAAREKGMIPSSSRSNPILQAQERLQRIFPLPSASNDFDPNRVQPSLHPLTKYTRSIWPPYPGRNLWAGDKYDNVSSNLQNLNVFSGHLFGKGSQLTIEEEREIRTKPSYAEHITLKSDMLQEQEMRGNEDERRSIQKGDSEKIDNRDSLMQQIINSSFNRRASSSSALPHINATRSHLETFLSTTPCMNKRGMTLFSQHQNIPITFPALASSQSLGSQEKEKRRRLKGCRTLIRAHCSPSLAIPLQVLGDTLQAHKYSGFVTGTMSKEDETDPILFLRDSAEAYIE</sequence>
<dbReference type="EMBL" id="SNRW01002004">
    <property type="protein sequence ID" value="KAA6394221.1"/>
    <property type="molecule type" value="Genomic_DNA"/>
</dbReference>
<organism evidence="7 8">
    <name type="scientific">Streblomastix strix</name>
    <dbReference type="NCBI Taxonomy" id="222440"/>
    <lineage>
        <taxon>Eukaryota</taxon>
        <taxon>Metamonada</taxon>
        <taxon>Preaxostyla</taxon>
        <taxon>Oxymonadida</taxon>
        <taxon>Streblomastigidae</taxon>
        <taxon>Streblomastix</taxon>
    </lineage>
</organism>
<dbReference type="PANTHER" id="PTHR13391">
    <property type="entry name" value="MITOCHONDRIAL DISTRIBUTION REGULATOR MISATO"/>
    <property type="match status" value="1"/>
</dbReference>
<feature type="compositionally biased region" description="Polar residues" evidence="4">
    <location>
        <begin position="297"/>
        <end position="313"/>
    </location>
</feature>
<feature type="compositionally biased region" description="Polar residues" evidence="4">
    <location>
        <begin position="476"/>
        <end position="489"/>
    </location>
</feature>
<dbReference type="InterPro" id="IPR036525">
    <property type="entry name" value="Tubulin/FtsZ_GTPase_sf"/>
</dbReference>